<dbReference type="GO" id="GO:0016301">
    <property type="term" value="F:kinase activity"/>
    <property type="evidence" value="ECO:0007669"/>
    <property type="project" value="UniProtKB-KW"/>
</dbReference>
<gene>
    <name evidence="2" type="ORF">GCM10011509_07550</name>
</gene>
<keyword evidence="3" id="KW-1185">Reference proteome</keyword>
<dbReference type="Pfam" id="PF02733">
    <property type="entry name" value="Dak1"/>
    <property type="match status" value="1"/>
</dbReference>
<dbReference type="InterPro" id="IPR004006">
    <property type="entry name" value="DhaK_dom"/>
</dbReference>
<comment type="caution">
    <text evidence="2">The sequence shown here is derived from an EMBL/GenBank/DDBJ whole genome shotgun (WGS) entry which is preliminary data.</text>
</comment>
<protein>
    <submittedName>
        <fullName evidence="2">Dihydroxyacetone kinase subunit DhaK</fullName>
    </submittedName>
</protein>
<feature type="domain" description="DhaK" evidence="1">
    <location>
        <begin position="7"/>
        <end position="333"/>
    </location>
</feature>
<sequence>MKKLLNDPGRVVVESLAGLAAAHPDLLEVDLGQRVVRRRGGTRPGKVGVVSGGGSGHEPLHAGYVGVGMLDAACCGEVFTSPVPDQFVAAHHAADGGAGVVHVLKNYTGDLLNAEMAHDILRAQDVDALEVVVTDDDVAVLDSTFTAGRRGVGATVLVEKLVGAAAEEGRDLAACAALGREVNARSRSMGVALTSCTVPSAGVATFALADDEIELGIGIHGEPGRRRAPLQPAHDVAAALLAPVVEDLALRRGEAVVVLLNGMGGTPLIELYLMFHEVRSILHETRGVTVARSLVGNYITSLEMAGCSVTLLRADDEIVRLWDAPVATPGLRWGA</sequence>
<dbReference type="InterPro" id="IPR012736">
    <property type="entry name" value="DhaK_1"/>
</dbReference>
<dbReference type="Proteomes" id="UP000662111">
    <property type="component" value="Unassembled WGS sequence"/>
</dbReference>
<dbReference type="EMBL" id="BMLB01000002">
    <property type="protein sequence ID" value="GGK61611.1"/>
    <property type="molecule type" value="Genomic_DNA"/>
</dbReference>
<proteinExistence type="predicted"/>
<keyword evidence="2" id="KW-0808">Transferase</keyword>
<evidence type="ECO:0000313" key="2">
    <source>
        <dbReference type="EMBL" id="GGK61611.1"/>
    </source>
</evidence>
<dbReference type="InterPro" id="IPR050861">
    <property type="entry name" value="Dihydroxyacetone_Kinase"/>
</dbReference>
<dbReference type="SUPFAM" id="SSF82549">
    <property type="entry name" value="DAK1/DegV-like"/>
    <property type="match status" value="1"/>
</dbReference>
<organism evidence="2 3">
    <name type="scientific">Ornithinimicrobium pekingense</name>
    <dbReference type="NCBI Taxonomy" id="384677"/>
    <lineage>
        <taxon>Bacteria</taxon>
        <taxon>Bacillati</taxon>
        <taxon>Actinomycetota</taxon>
        <taxon>Actinomycetes</taxon>
        <taxon>Micrococcales</taxon>
        <taxon>Ornithinimicrobiaceae</taxon>
        <taxon>Ornithinimicrobium</taxon>
    </lineage>
</organism>
<dbReference type="RefSeq" id="WP_022920733.1">
    <property type="nucleotide sequence ID" value="NZ_BMLB01000002.1"/>
</dbReference>
<name>A0ABQ2F5F8_9MICO</name>
<reference evidence="3" key="1">
    <citation type="journal article" date="2019" name="Int. J. Syst. Evol. Microbiol.">
        <title>The Global Catalogue of Microorganisms (GCM) 10K type strain sequencing project: providing services to taxonomists for standard genome sequencing and annotation.</title>
        <authorList>
            <consortium name="The Broad Institute Genomics Platform"/>
            <consortium name="The Broad Institute Genome Sequencing Center for Infectious Disease"/>
            <person name="Wu L."/>
            <person name="Ma J."/>
        </authorList>
    </citation>
    <scope>NUCLEOTIDE SEQUENCE [LARGE SCALE GENOMIC DNA]</scope>
    <source>
        <strain evidence="3">CGMCC 1.5362</strain>
    </source>
</reference>
<dbReference type="Gene3D" id="3.30.1180.20">
    <property type="entry name" value="Dihydroxyacetone kinase, domain 2"/>
    <property type="match status" value="1"/>
</dbReference>
<evidence type="ECO:0000313" key="3">
    <source>
        <dbReference type="Proteomes" id="UP000662111"/>
    </source>
</evidence>
<dbReference type="PROSITE" id="PS51481">
    <property type="entry name" value="DHAK"/>
    <property type="match status" value="1"/>
</dbReference>
<dbReference type="PANTHER" id="PTHR28629:SF4">
    <property type="entry name" value="TRIOKINASE_FMN CYCLASE"/>
    <property type="match status" value="1"/>
</dbReference>
<dbReference type="PANTHER" id="PTHR28629">
    <property type="entry name" value="TRIOKINASE/FMN CYCLASE"/>
    <property type="match status" value="1"/>
</dbReference>
<keyword evidence="2" id="KW-0418">Kinase</keyword>
<evidence type="ECO:0000259" key="1">
    <source>
        <dbReference type="PROSITE" id="PS51481"/>
    </source>
</evidence>
<accession>A0ABQ2F5F8</accession>
<dbReference type="Gene3D" id="3.40.50.10440">
    <property type="entry name" value="Dihydroxyacetone kinase, domain 1"/>
    <property type="match status" value="1"/>
</dbReference>
<dbReference type="NCBIfam" id="TIGR02363">
    <property type="entry name" value="dhaK1"/>
    <property type="match status" value="1"/>
</dbReference>